<dbReference type="KEGG" id="uma:UMAG_12275"/>
<gene>
    <name evidence="1" type="ORF">UMAG_12275</name>
</gene>
<organism evidence="1 2">
    <name type="scientific">Mycosarcoma maydis</name>
    <name type="common">Corn smut fungus</name>
    <name type="synonym">Ustilago maydis</name>
    <dbReference type="NCBI Taxonomy" id="5270"/>
    <lineage>
        <taxon>Eukaryota</taxon>
        <taxon>Fungi</taxon>
        <taxon>Dikarya</taxon>
        <taxon>Basidiomycota</taxon>
        <taxon>Ustilaginomycotina</taxon>
        <taxon>Ustilaginomycetes</taxon>
        <taxon>Ustilaginales</taxon>
        <taxon>Ustilaginaceae</taxon>
        <taxon>Mycosarcoma</taxon>
    </lineage>
</organism>
<protein>
    <submittedName>
        <fullName evidence="1">Uncharacterized protein</fullName>
    </submittedName>
</protein>
<dbReference type="AlphaFoldDB" id="A0A0D1CLD5"/>
<dbReference type="GeneID" id="23568021"/>
<keyword evidence="2" id="KW-1185">Reference proteome</keyword>
<proteinExistence type="predicted"/>
<name>A0A0D1CLD5_MYCMD</name>
<dbReference type="Proteomes" id="UP000000561">
    <property type="component" value="Chromosome 13"/>
</dbReference>
<evidence type="ECO:0000313" key="1">
    <source>
        <dbReference type="EMBL" id="KIS67543.1"/>
    </source>
</evidence>
<evidence type="ECO:0000313" key="2">
    <source>
        <dbReference type="Proteomes" id="UP000000561"/>
    </source>
</evidence>
<sequence>MRPTTRPPPPKLSSSDARARFHLAASIGASTCHQEHHSCLSQPVLPQSEARHAGSRLSSRLSRSSNSSTCSLLSALQHFPHTPENAKLDFNVPKVDQTNTLAHTAAQPTYCSASVPWQDTWVASSAPWQHSRAVFASHVPPSHQSDDPTNTSADRSLVAQHAPCRSACTVRAQTSLTPRLCGQTVHSGTRISFSSTSHSRVGVASALQCGESRVASSGLDQAQSKADDRCSVLRESGWCATTARADDGACSQCSQHARSALAARLHRIHAQDASTCACARKSADVRDTGDSDESNIVLASLEYQPRWRDKCVRVNTHDRISAHITTLTNWIDRLHRKRRHRRTRWREPSP</sequence>
<dbReference type="InParanoid" id="A0A0D1CLD5"/>
<dbReference type="RefSeq" id="XP_011391022.1">
    <property type="nucleotide sequence ID" value="XM_011392720.1"/>
</dbReference>
<dbReference type="EMBL" id="CM003152">
    <property type="protein sequence ID" value="KIS67543.1"/>
    <property type="molecule type" value="Genomic_DNA"/>
</dbReference>
<accession>A0A0D1CLD5</accession>
<reference evidence="1 2" key="1">
    <citation type="journal article" date="2006" name="Nature">
        <title>Insights from the genome of the biotrophic fungal plant pathogen Ustilago maydis.</title>
        <authorList>
            <person name="Kamper J."/>
            <person name="Kahmann R."/>
            <person name="Bolker M."/>
            <person name="Ma L.J."/>
            <person name="Brefort T."/>
            <person name="Saville B.J."/>
            <person name="Banuett F."/>
            <person name="Kronstad J.W."/>
            <person name="Gold S.E."/>
            <person name="Muller O."/>
            <person name="Perlin M.H."/>
            <person name="Wosten H.A."/>
            <person name="de Vries R."/>
            <person name="Ruiz-Herrera J."/>
            <person name="Reynaga-Pena C.G."/>
            <person name="Snetselaar K."/>
            <person name="McCann M."/>
            <person name="Perez-Martin J."/>
            <person name="Feldbrugge M."/>
            <person name="Basse C.W."/>
            <person name="Steinberg G."/>
            <person name="Ibeas J.I."/>
            <person name="Holloman W."/>
            <person name="Guzman P."/>
            <person name="Farman M."/>
            <person name="Stajich J.E."/>
            <person name="Sentandreu R."/>
            <person name="Gonzalez-Prieto J.M."/>
            <person name="Kennell J.C."/>
            <person name="Molina L."/>
            <person name="Schirawski J."/>
            <person name="Mendoza-Mendoza A."/>
            <person name="Greilinger D."/>
            <person name="Munch K."/>
            <person name="Rossel N."/>
            <person name="Scherer M."/>
            <person name="Vranes M."/>
            <person name="Ladendorf O."/>
            <person name="Vincon V."/>
            <person name="Fuchs U."/>
            <person name="Sandrock B."/>
            <person name="Meng S."/>
            <person name="Ho E.C."/>
            <person name="Cahill M.J."/>
            <person name="Boyce K.J."/>
            <person name="Klose J."/>
            <person name="Klosterman S.J."/>
            <person name="Deelstra H.J."/>
            <person name="Ortiz-Castellanos L."/>
            <person name="Li W."/>
            <person name="Sanchez-Alonso P."/>
            <person name="Schreier P.H."/>
            <person name="Hauser-Hahn I."/>
            <person name="Vaupel M."/>
            <person name="Koopmann E."/>
            <person name="Friedrich G."/>
            <person name="Voss H."/>
            <person name="Schluter T."/>
            <person name="Margolis J."/>
            <person name="Platt D."/>
            <person name="Swimmer C."/>
            <person name="Gnirke A."/>
            <person name="Chen F."/>
            <person name="Vysotskaia V."/>
            <person name="Mannhaupt G."/>
            <person name="Guldener U."/>
            <person name="Munsterkotter M."/>
            <person name="Haase D."/>
            <person name="Oesterheld M."/>
            <person name="Mewes H.W."/>
            <person name="Mauceli E.W."/>
            <person name="DeCaprio D."/>
            <person name="Wade C.M."/>
            <person name="Butler J."/>
            <person name="Young S."/>
            <person name="Jaffe D.B."/>
            <person name="Calvo S."/>
            <person name="Nusbaum C."/>
            <person name="Galagan J."/>
            <person name="Birren B.W."/>
        </authorList>
    </citation>
    <scope>NUCLEOTIDE SEQUENCE [LARGE SCALE GENOMIC DNA]</scope>
    <source>
        <strain evidence="2">DSM 14603 / FGSC 9021 / UM521</strain>
    </source>
</reference>
<dbReference type="VEuPathDB" id="FungiDB:UMAG_12275"/>